<protein>
    <submittedName>
        <fullName evidence="2">Uncharacterized protein</fullName>
    </submittedName>
</protein>
<gene>
    <name evidence="2" type="ORF">NCTC10717_01219</name>
</gene>
<dbReference type="RefSeq" id="WP_072281780.1">
    <property type="nucleotide sequence ID" value="NZ_UHIA01000004.1"/>
</dbReference>
<keyword evidence="1" id="KW-0472">Membrane</keyword>
<dbReference type="EMBL" id="UHIA01000004">
    <property type="protein sequence ID" value="SUO96867.1"/>
    <property type="molecule type" value="Genomic_DNA"/>
</dbReference>
<evidence type="ECO:0000313" key="2">
    <source>
        <dbReference type="EMBL" id="SUO96867.1"/>
    </source>
</evidence>
<organism evidence="2 3">
    <name type="scientific">Suttonella indologenes</name>
    <dbReference type="NCBI Taxonomy" id="13276"/>
    <lineage>
        <taxon>Bacteria</taxon>
        <taxon>Pseudomonadati</taxon>
        <taxon>Pseudomonadota</taxon>
        <taxon>Gammaproteobacteria</taxon>
        <taxon>Cardiobacteriales</taxon>
        <taxon>Cardiobacteriaceae</taxon>
        <taxon>Suttonella</taxon>
    </lineage>
</organism>
<feature type="transmembrane region" description="Helical" evidence="1">
    <location>
        <begin position="36"/>
        <end position="56"/>
    </location>
</feature>
<sequence length="102" mass="11956">MNNYLPVICPLLIAIACRIFIFSLQCITAEITARKVIKIGVILSIIYLVITFPIFILAFDFYIFPIVSLIVIWVYFIFMSLLYEGYFERMRKDGSLLLLYKK</sequence>
<proteinExistence type="predicted"/>
<evidence type="ECO:0000256" key="1">
    <source>
        <dbReference type="SAM" id="Phobius"/>
    </source>
</evidence>
<dbReference type="Proteomes" id="UP000254575">
    <property type="component" value="Unassembled WGS sequence"/>
</dbReference>
<keyword evidence="1" id="KW-0812">Transmembrane</keyword>
<feature type="transmembrane region" description="Helical" evidence="1">
    <location>
        <begin position="62"/>
        <end position="83"/>
    </location>
</feature>
<keyword evidence="3" id="KW-1185">Reference proteome</keyword>
<name>A0A380MZG5_9GAMM</name>
<accession>A0A380MZG5</accession>
<dbReference type="OrthoDB" id="9835472at2"/>
<evidence type="ECO:0000313" key="3">
    <source>
        <dbReference type="Proteomes" id="UP000254575"/>
    </source>
</evidence>
<dbReference type="AlphaFoldDB" id="A0A380MZG5"/>
<reference evidence="2 3" key="1">
    <citation type="submission" date="2018-06" db="EMBL/GenBank/DDBJ databases">
        <authorList>
            <consortium name="Pathogen Informatics"/>
            <person name="Doyle S."/>
        </authorList>
    </citation>
    <scope>NUCLEOTIDE SEQUENCE [LARGE SCALE GENOMIC DNA]</scope>
    <source>
        <strain evidence="2 3">NCTC10717</strain>
    </source>
</reference>
<feature type="transmembrane region" description="Helical" evidence="1">
    <location>
        <begin position="6"/>
        <end position="24"/>
    </location>
</feature>
<keyword evidence="1" id="KW-1133">Transmembrane helix</keyword>